<evidence type="ECO:0000313" key="1">
    <source>
        <dbReference type="EMBL" id="MBB4103904.1"/>
    </source>
</evidence>
<dbReference type="Proteomes" id="UP000584824">
    <property type="component" value="Unassembled WGS sequence"/>
</dbReference>
<gene>
    <name evidence="1" type="ORF">GGQ66_002472</name>
</gene>
<dbReference type="InterPro" id="IPR021295">
    <property type="entry name" value="DUF2867"/>
</dbReference>
<comment type="caution">
    <text evidence="1">The sequence shown here is derived from an EMBL/GenBank/DDBJ whole genome shotgun (WGS) entry which is preliminary data.</text>
</comment>
<organism evidence="1 2">
    <name type="scientific">Allorhizobium borbori</name>
    <dbReference type="NCBI Taxonomy" id="485907"/>
    <lineage>
        <taxon>Bacteria</taxon>
        <taxon>Pseudomonadati</taxon>
        <taxon>Pseudomonadota</taxon>
        <taxon>Alphaproteobacteria</taxon>
        <taxon>Hyphomicrobiales</taxon>
        <taxon>Rhizobiaceae</taxon>
        <taxon>Rhizobium/Agrobacterium group</taxon>
        <taxon>Allorhizobium</taxon>
    </lineage>
</organism>
<dbReference type="AlphaFoldDB" id="A0A7W6K2E2"/>
<sequence length="105" mass="11064">MELRNTIVGVFGLKGAGTLTGATGGFPVVSEGPGQIVLGFDDRHLDFRIVLDVSAVDGGQQASVTTLVDRHNLAGRLYILAVTPFHRLIVRTMLGKLAAFGSTIT</sequence>
<proteinExistence type="predicted"/>
<protein>
    <recommendedName>
        <fullName evidence="3">DUF2867 domain-containing protein</fullName>
    </recommendedName>
</protein>
<accession>A0A7W6K2E2</accession>
<reference evidence="1 2" key="1">
    <citation type="submission" date="2020-08" db="EMBL/GenBank/DDBJ databases">
        <title>Genomic Encyclopedia of Type Strains, Phase IV (KMG-IV): sequencing the most valuable type-strain genomes for metagenomic binning, comparative biology and taxonomic classification.</title>
        <authorList>
            <person name="Goeker M."/>
        </authorList>
    </citation>
    <scope>NUCLEOTIDE SEQUENCE [LARGE SCALE GENOMIC DNA]</scope>
    <source>
        <strain evidence="1 2">DSM 26385</strain>
    </source>
</reference>
<dbReference type="Pfam" id="PF11066">
    <property type="entry name" value="DUF2867"/>
    <property type="match status" value="1"/>
</dbReference>
<name>A0A7W6K2E2_9HYPH</name>
<dbReference type="EMBL" id="JACIDU010000009">
    <property type="protein sequence ID" value="MBB4103904.1"/>
    <property type="molecule type" value="Genomic_DNA"/>
</dbReference>
<evidence type="ECO:0008006" key="3">
    <source>
        <dbReference type="Google" id="ProtNLM"/>
    </source>
</evidence>
<keyword evidence="2" id="KW-1185">Reference proteome</keyword>
<evidence type="ECO:0000313" key="2">
    <source>
        <dbReference type="Proteomes" id="UP000584824"/>
    </source>
</evidence>